<evidence type="ECO:0000313" key="2">
    <source>
        <dbReference type="EMBL" id="ELQ61668.1"/>
    </source>
</evidence>
<dbReference type="EMBL" id="JH794988">
    <property type="protein sequence ID" value="ELQ61668.1"/>
    <property type="molecule type" value="Genomic_DNA"/>
</dbReference>
<name>L7J0H3_PYRO1</name>
<organism>
    <name type="scientific">Pyricularia oryzae (strain P131)</name>
    <name type="common">Rice blast fungus</name>
    <name type="synonym">Magnaporthe oryzae</name>
    <dbReference type="NCBI Taxonomy" id="1143193"/>
    <lineage>
        <taxon>Eukaryota</taxon>
        <taxon>Fungi</taxon>
        <taxon>Dikarya</taxon>
        <taxon>Ascomycota</taxon>
        <taxon>Pezizomycotina</taxon>
        <taxon>Sordariomycetes</taxon>
        <taxon>Sordariomycetidae</taxon>
        <taxon>Magnaporthales</taxon>
        <taxon>Pyriculariaceae</taxon>
        <taxon>Pyricularia</taxon>
    </lineage>
</organism>
<evidence type="ECO:0000256" key="1">
    <source>
        <dbReference type="SAM" id="MobiDB-lite"/>
    </source>
</evidence>
<feature type="compositionally biased region" description="Low complexity" evidence="1">
    <location>
        <begin position="36"/>
        <end position="49"/>
    </location>
</feature>
<proteinExistence type="predicted"/>
<feature type="compositionally biased region" description="Polar residues" evidence="1">
    <location>
        <begin position="50"/>
        <end position="63"/>
    </location>
</feature>
<feature type="region of interest" description="Disordered" evidence="1">
    <location>
        <begin position="28"/>
        <end position="63"/>
    </location>
</feature>
<protein>
    <submittedName>
        <fullName evidence="2">Uncharacterized protein</fullName>
    </submittedName>
</protein>
<feature type="non-terminal residue" evidence="2">
    <location>
        <position position="63"/>
    </location>
</feature>
<reference evidence="2" key="1">
    <citation type="journal article" date="2012" name="PLoS Genet.">
        <title>Comparative analysis of the genomes of two field isolates of the rice blast fungus Magnaporthe oryzae.</title>
        <authorList>
            <person name="Xue M."/>
            <person name="Yang J."/>
            <person name="Li Z."/>
            <person name="Hu S."/>
            <person name="Yao N."/>
            <person name="Dean R.A."/>
            <person name="Zhao W."/>
            <person name="Shen M."/>
            <person name="Zhang H."/>
            <person name="Li C."/>
            <person name="Liu L."/>
            <person name="Cao L."/>
            <person name="Xu X."/>
            <person name="Xing Y."/>
            <person name="Hsiang T."/>
            <person name="Zhang Z."/>
            <person name="Xu J.R."/>
            <person name="Peng Y.L."/>
        </authorList>
    </citation>
    <scope>NUCLEOTIDE SEQUENCE [LARGE SCALE GENOMIC DNA]</scope>
    <source>
        <strain evidence="2">P131</strain>
    </source>
</reference>
<gene>
    <name evidence="2" type="ORF">OOW_P131scaffold01165g1</name>
</gene>
<sequence>RAFDGRIQGFPIDCTVKKQCGVVAAATEQDPRRVRGTSSGKRGQSSSSGEQNVDKPQSVPTVP</sequence>
<dbReference type="AlphaFoldDB" id="L7J0H3"/>
<accession>L7J0H3</accession>